<dbReference type="PROSITE" id="PS50878">
    <property type="entry name" value="RT_POL"/>
    <property type="match status" value="1"/>
</dbReference>
<dbReference type="InterPro" id="IPR000477">
    <property type="entry name" value="RT_dom"/>
</dbReference>
<reference evidence="2" key="1">
    <citation type="submission" date="2016-06" db="UniProtKB">
        <authorList>
            <consortium name="WormBaseParasite"/>
        </authorList>
    </citation>
    <scope>IDENTIFICATION</scope>
</reference>
<evidence type="ECO:0000259" key="1">
    <source>
        <dbReference type="PROSITE" id="PS50878"/>
    </source>
</evidence>
<sequence>LFTNVPIGETIDYLCTYIESNGIDVALPTDDLKELLFFCTHNVQFNFNEEIYRQKDSVAMGSPLRPVFADLFMSKIENSPLKTHIKQCVLYKRYVDDILCVIDDAKERLLALQTTFIDQVAIMDDLNLFYRIKYANFCADTVRKTKLSTITKLQISLLHRLAENRFPNQPEKLVKNLSSVELNELRLQALSCGLRFCVAPKKINSIDSQAQFEYFFEQLKMLKATSKDAESWIKAKLVDLERQYRTTPSKQKSLLTPEHVSALQKLREKSDLIILHPDKGSVAVLMAVQITKERWTASSTTLASCYEKRHVTNQQSWSIKLSLKFSSYWRDISLMRTLPEL</sequence>
<proteinExistence type="predicted"/>
<feature type="domain" description="Reverse transcriptase" evidence="1">
    <location>
        <begin position="1"/>
        <end position="157"/>
    </location>
</feature>
<accession>A0A183B7V3</accession>
<evidence type="ECO:0000313" key="2">
    <source>
        <dbReference type="WBParaSite" id="ECPE_0001532801-mRNA-1"/>
    </source>
</evidence>
<name>A0A183B7V3_9TREM</name>
<dbReference type="PANTHER" id="PTHR21301">
    <property type="entry name" value="REVERSE TRANSCRIPTASE"/>
    <property type="match status" value="1"/>
</dbReference>
<dbReference type="PANTHER" id="PTHR21301:SF10">
    <property type="entry name" value="REVERSE TRANSCRIPTASE DOMAIN-CONTAINING PROTEIN"/>
    <property type="match status" value="1"/>
</dbReference>
<dbReference type="AlphaFoldDB" id="A0A183B7V3"/>
<protein>
    <submittedName>
        <fullName evidence="2">Reverse transcriptase domain-containing protein</fullName>
    </submittedName>
</protein>
<dbReference type="WBParaSite" id="ECPE_0001532801-mRNA-1">
    <property type="protein sequence ID" value="ECPE_0001532801-mRNA-1"/>
    <property type="gene ID" value="ECPE_0001532801"/>
</dbReference>
<organism evidence="2">
    <name type="scientific">Echinostoma caproni</name>
    <dbReference type="NCBI Taxonomy" id="27848"/>
    <lineage>
        <taxon>Eukaryota</taxon>
        <taxon>Metazoa</taxon>
        <taxon>Spiralia</taxon>
        <taxon>Lophotrochozoa</taxon>
        <taxon>Platyhelminthes</taxon>
        <taxon>Trematoda</taxon>
        <taxon>Digenea</taxon>
        <taxon>Plagiorchiida</taxon>
        <taxon>Echinostomata</taxon>
        <taxon>Echinostomatoidea</taxon>
        <taxon>Echinostomatidae</taxon>
        <taxon>Echinostoma</taxon>
    </lineage>
</organism>